<accession>A0ABR0I070</accession>
<proteinExistence type="predicted"/>
<organism evidence="1 2">
    <name type="scientific">Podospora pseudopauciseta</name>
    <dbReference type="NCBI Taxonomy" id="2093780"/>
    <lineage>
        <taxon>Eukaryota</taxon>
        <taxon>Fungi</taxon>
        <taxon>Dikarya</taxon>
        <taxon>Ascomycota</taxon>
        <taxon>Pezizomycotina</taxon>
        <taxon>Sordariomycetes</taxon>
        <taxon>Sordariomycetidae</taxon>
        <taxon>Sordariales</taxon>
        <taxon>Podosporaceae</taxon>
        <taxon>Podospora</taxon>
    </lineage>
</organism>
<evidence type="ECO:0000313" key="2">
    <source>
        <dbReference type="Proteomes" id="UP001326199"/>
    </source>
</evidence>
<protein>
    <submittedName>
        <fullName evidence="1">Uncharacterized protein</fullName>
    </submittedName>
</protein>
<comment type="caution">
    <text evidence="1">The sequence shown here is derived from an EMBL/GenBank/DDBJ whole genome shotgun (WGS) entry which is preliminary data.</text>
</comment>
<sequence>MDNVPSNRERIGNQRIPSLCLQNALCSEVQGGRFRECGQDMGMESYDAWSSQGHKSAVKHRRGSEGNDLRLPETSCRFQTSQRRAQNLSTWKCFK</sequence>
<dbReference type="EMBL" id="JAFFHB010000001">
    <property type="protein sequence ID" value="KAK4673756.1"/>
    <property type="molecule type" value="Genomic_DNA"/>
</dbReference>
<dbReference type="GeneID" id="87925284"/>
<dbReference type="Proteomes" id="UP001326199">
    <property type="component" value="Unassembled WGS sequence"/>
</dbReference>
<keyword evidence="2" id="KW-1185">Reference proteome</keyword>
<dbReference type="RefSeq" id="XP_062771078.1">
    <property type="nucleotide sequence ID" value="XM_062905342.1"/>
</dbReference>
<evidence type="ECO:0000313" key="1">
    <source>
        <dbReference type="EMBL" id="KAK4673756.1"/>
    </source>
</evidence>
<gene>
    <name evidence="1" type="ORF">QC763_0017270</name>
</gene>
<reference evidence="1 2" key="1">
    <citation type="journal article" date="2023" name="bioRxiv">
        <title>High-quality genome assemblies of four members of thePodospora anserinaspecies complex.</title>
        <authorList>
            <person name="Ament-Velasquez S.L."/>
            <person name="Vogan A.A."/>
            <person name="Wallerman O."/>
            <person name="Hartmann F."/>
            <person name="Gautier V."/>
            <person name="Silar P."/>
            <person name="Giraud T."/>
            <person name="Johannesson H."/>
        </authorList>
    </citation>
    <scope>NUCLEOTIDE SEQUENCE [LARGE SCALE GENOMIC DNA]</scope>
    <source>
        <strain evidence="1 2">CBS 411.78</strain>
    </source>
</reference>
<name>A0ABR0I070_9PEZI</name>